<feature type="non-terminal residue" evidence="1">
    <location>
        <position position="137"/>
    </location>
</feature>
<dbReference type="CDD" id="cd00303">
    <property type="entry name" value="retropepsin_like"/>
    <property type="match status" value="1"/>
</dbReference>
<dbReference type="Pfam" id="PF08284">
    <property type="entry name" value="RVP_2"/>
    <property type="match status" value="1"/>
</dbReference>
<proteinExistence type="predicted"/>
<sequence>TDKRCLVTMLQVNGLDAVMLWDSGSTSMVMSPAFMDISKALVSRLCNPVVLQLGTMGSRARINFGMTSTITSQGYSGPEYFDVININKYDIIMGTPFMHHNNVVLDFERKCVIVNGRQIPGKMLDGEEADKIVRRHR</sequence>
<dbReference type="InParanoid" id="A0A2H3CV14"/>
<dbReference type="EMBL" id="KZ293719">
    <property type="protein sequence ID" value="PBK82268.1"/>
    <property type="molecule type" value="Genomic_DNA"/>
</dbReference>
<evidence type="ECO:0008006" key="3">
    <source>
        <dbReference type="Google" id="ProtNLM"/>
    </source>
</evidence>
<gene>
    <name evidence="1" type="ORF">ARMGADRAFT_868434</name>
</gene>
<dbReference type="AlphaFoldDB" id="A0A2H3CV14"/>
<organism evidence="1 2">
    <name type="scientific">Armillaria gallica</name>
    <name type="common">Bulbous honey fungus</name>
    <name type="synonym">Armillaria bulbosa</name>
    <dbReference type="NCBI Taxonomy" id="47427"/>
    <lineage>
        <taxon>Eukaryota</taxon>
        <taxon>Fungi</taxon>
        <taxon>Dikarya</taxon>
        <taxon>Basidiomycota</taxon>
        <taxon>Agaricomycotina</taxon>
        <taxon>Agaricomycetes</taxon>
        <taxon>Agaricomycetidae</taxon>
        <taxon>Agaricales</taxon>
        <taxon>Marasmiineae</taxon>
        <taxon>Physalacriaceae</taxon>
        <taxon>Armillaria</taxon>
    </lineage>
</organism>
<dbReference type="Proteomes" id="UP000217790">
    <property type="component" value="Unassembled WGS sequence"/>
</dbReference>
<evidence type="ECO:0000313" key="1">
    <source>
        <dbReference type="EMBL" id="PBK82268.1"/>
    </source>
</evidence>
<dbReference type="OrthoDB" id="2799149at2759"/>
<evidence type="ECO:0000313" key="2">
    <source>
        <dbReference type="Proteomes" id="UP000217790"/>
    </source>
</evidence>
<dbReference type="OMA" id="PAFMDIS"/>
<protein>
    <recommendedName>
        <fullName evidence="3">Aspartic peptidase DDI1-type domain-containing protein</fullName>
    </recommendedName>
</protein>
<dbReference type="STRING" id="47427.A0A2H3CV14"/>
<reference evidence="2" key="1">
    <citation type="journal article" date="2017" name="Nat. Ecol. Evol.">
        <title>Genome expansion and lineage-specific genetic innovations in the forest pathogenic fungi Armillaria.</title>
        <authorList>
            <person name="Sipos G."/>
            <person name="Prasanna A.N."/>
            <person name="Walter M.C."/>
            <person name="O'Connor E."/>
            <person name="Balint B."/>
            <person name="Krizsan K."/>
            <person name="Kiss B."/>
            <person name="Hess J."/>
            <person name="Varga T."/>
            <person name="Slot J."/>
            <person name="Riley R."/>
            <person name="Boka B."/>
            <person name="Rigling D."/>
            <person name="Barry K."/>
            <person name="Lee J."/>
            <person name="Mihaltcheva S."/>
            <person name="LaButti K."/>
            <person name="Lipzen A."/>
            <person name="Waldron R."/>
            <person name="Moloney N.M."/>
            <person name="Sperisen C."/>
            <person name="Kredics L."/>
            <person name="Vagvoelgyi C."/>
            <person name="Patrignani A."/>
            <person name="Fitzpatrick D."/>
            <person name="Nagy I."/>
            <person name="Doyle S."/>
            <person name="Anderson J.B."/>
            <person name="Grigoriev I.V."/>
            <person name="Gueldener U."/>
            <person name="Muensterkoetter M."/>
            <person name="Nagy L.G."/>
        </authorList>
    </citation>
    <scope>NUCLEOTIDE SEQUENCE [LARGE SCALE GENOMIC DNA]</scope>
    <source>
        <strain evidence="2">Ar21-2</strain>
    </source>
</reference>
<dbReference type="InterPro" id="IPR021109">
    <property type="entry name" value="Peptidase_aspartic_dom_sf"/>
</dbReference>
<dbReference type="Gene3D" id="2.40.70.10">
    <property type="entry name" value="Acid Proteases"/>
    <property type="match status" value="1"/>
</dbReference>
<accession>A0A2H3CV14</accession>
<dbReference type="SUPFAM" id="SSF50630">
    <property type="entry name" value="Acid proteases"/>
    <property type="match status" value="1"/>
</dbReference>
<feature type="non-terminal residue" evidence="1">
    <location>
        <position position="1"/>
    </location>
</feature>
<name>A0A2H3CV14_ARMGA</name>
<keyword evidence="2" id="KW-1185">Reference proteome</keyword>